<evidence type="ECO:0000313" key="3">
    <source>
        <dbReference type="Proteomes" id="UP000319432"/>
    </source>
</evidence>
<organism evidence="2 3">
    <name type="scientific">Brevibacillus laterosporus</name>
    <name type="common">Bacillus laterosporus</name>
    <dbReference type="NCBI Taxonomy" id="1465"/>
    <lineage>
        <taxon>Bacteria</taxon>
        <taxon>Bacillati</taxon>
        <taxon>Bacillota</taxon>
        <taxon>Bacilli</taxon>
        <taxon>Bacillales</taxon>
        <taxon>Paenibacillaceae</taxon>
        <taxon>Brevibacillus</taxon>
    </lineage>
</organism>
<accession>A0A518VE56</accession>
<protein>
    <recommendedName>
        <fullName evidence="1">HipA-like kinase domain-containing protein</fullName>
    </recommendedName>
</protein>
<reference evidence="2 3" key="1">
    <citation type="submission" date="2018-11" db="EMBL/GenBank/DDBJ databases">
        <title>Phylogenetic determinants of toxin gene distribution in genomes of Brevibacillus laterosporus.</title>
        <authorList>
            <person name="Glare T.R."/>
            <person name="Durrant A."/>
            <person name="Berry C."/>
            <person name="Palma L."/>
            <person name="Ormskirk M."/>
            <person name="Cox M.O."/>
        </authorList>
    </citation>
    <scope>NUCLEOTIDE SEQUENCE [LARGE SCALE GENOMIC DNA]</scope>
    <source>
        <strain evidence="2 3">1821L</strain>
    </source>
</reference>
<sequence length="256" mass="30632">MRKKEASWVPVRKYDRPLGPVWQVRKGRDGNQQTGFFKYTNSNTAKKLGPVLAMELLSYRLARKLGISVAKIEVVTIQGKKGVISYKKGRGRLYNWEEFYQRKGPGAIYKLRSPERLIELFIFDIWIVNVDRHDENIIIFPTRKAYDFYAIDHSMSLLGAFTFRKMPWYSRQWEHVAKYNHHYLQGLPHFIRSYDQLKPFIQKIQQLTPVVIKQTVRRIPPSLLTREQKKQVERVLLRRQRKLHRLVQLWFLEYKG</sequence>
<dbReference type="Proteomes" id="UP000319432">
    <property type="component" value="Chromosome"/>
</dbReference>
<dbReference type="InterPro" id="IPR046748">
    <property type="entry name" value="HipA_2"/>
</dbReference>
<keyword evidence="3" id="KW-1185">Reference proteome</keyword>
<feature type="domain" description="HipA-like kinase" evidence="1">
    <location>
        <begin position="52"/>
        <end position="166"/>
    </location>
</feature>
<evidence type="ECO:0000259" key="1">
    <source>
        <dbReference type="Pfam" id="PF20613"/>
    </source>
</evidence>
<gene>
    <name evidence="2" type="ORF">EEL30_24895</name>
</gene>
<dbReference type="AlphaFoldDB" id="A0A518VE56"/>
<dbReference type="OrthoDB" id="2939938at2"/>
<dbReference type="Gene3D" id="1.10.1070.20">
    <property type="match status" value="1"/>
</dbReference>
<evidence type="ECO:0000313" key="2">
    <source>
        <dbReference type="EMBL" id="QDX95252.1"/>
    </source>
</evidence>
<name>A0A518VE56_BRELA</name>
<dbReference type="EMBL" id="CP033464">
    <property type="protein sequence ID" value="QDX95252.1"/>
    <property type="molecule type" value="Genomic_DNA"/>
</dbReference>
<dbReference type="Pfam" id="PF20613">
    <property type="entry name" value="HipA_2"/>
    <property type="match status" value="1"/>
</dbReference>
<proteinExistence type="predicted"/>